<dbReference type="Proteomes" id="UP000306477">
    <property type="component" value="Unassembled WGS sequence"/>
</dbReference>
<sequence length="199" mass="23220">MNTYIKETKFATSNLIKLINDEEDQLITLKSALTNKEKHHRFLYDDFIRKDFDPDDHFNEHQMMYAFTKQASYYENQIEPLNIKINELKNSISAKQESVKSLSGALLQIAKQGISIVHGNLENCPDGRVIKNEPIKNIIWQGRNQSIHYEEGRFRPAVVRCFENIGISLNDENLAKEIIDLLNWKTYVNYEKDLISLLD</sequence>
<dbReference type="EMBL" id="SLUB01000006">
    <property type="protein sequence ID" value="THE13989.1"/>
    <property type="molecule type" value="Genomic_DNA"/>
</dbReference>
<protein>
    <submittedName>
        <fullName evidence="1">Uncharacterized protein</fullName>
    </submittedName>
</protein>
<proteinExistence type="predicted"/>
<gene>
    <name evidence="1" type="ORF">E1I69_05665</name>
</gene>
<reference evidence="1 2" key="1">
    <citation type="journal article" date="2019" name="Indoor Air">
        <title>Impacts of indoor surface finishes on bacterial viability.</title>
        <authorList>
            <person name="Hu J."/>
            <person name="Maamar S.B."/>
            <person name="Glawe A.J."/>
            <person name="Gottel N."/>
            <person name="Gilbert J.A."/>
            <person name="Hartmann E.M."/>
        </authorList>
    </citation>
    <scope>NUCLEOTIDE SEQUENCE [LARGE SCALE GENOMIC DNA]</scope>
    <source>
        <strain evidence="1 2">AF060A6</strain>
    </source>
</reference>
<evidence type="ECO:0000313" key="1">
    <source>
        <dbReference type="EMBL" id="THE13989.1"/>
    </source>
</evidence>
<dbReference type="OrthoDB" id="9156487at2"/>
<dbReference type="AlphaFoldDB" id="A0A4S3PVX8"/>
<accession>A0A4S3PVX8</accession>
<keyword evidence="2" id="KW-1185">Reference proteome</keyword>
<dbReference type="RefSeq" id="WP_136378628.1">
    <property type="nucleotide sequence ID" value="NZ_SLUB01000006.1"/>
</dbReference>
<comment type="caution">
    <text evidence="1">The sequence shown here is derived from an EMBL/GenBank/DDBJ whole genome shotgun (WGS) entry which is preliminary data.</text>
</comment>
<organism evidence="1 2">
    <name type="scientific">Bacillus timonensis</name>
    <dbReference type="NCBI Taxonomy" id="1033734"/>
    <lineage>
        <taxon>Bacteria</taxon>
        <taxon>Bacillati</taxon>
        <taxon>Bacillota</taxon>
        <taxon>Bacilli</taxon>
        <taxon>Bacillales</taxon>
        <taxon>Bacillaceae</taxon>
        <taxon>Bacillus</taxon>
    </lineage>
</organism>
<name>A0A4S3PVX8_9BACI</name>
<evidence type="ECO:0000313" key="2">
    <source>
        <dbReference type="Proteomes" id="UP000306477"/>
    </source>
</evidence>